<organism evidence="2 3">
    <name type="scientific">Volvox africanus</name>
    <dbReference type="NCBI Taxonomy" id="51714"/>
    <lineage>
        <taxon>Eukaryota</taxon>
        <taxon>Viridiplantae</taxon>
        <taxon>Chlorophyta</taxon>
        <taxon>core chlorophytes</taxon>
        <taxon>Chlorophyceae</taxon>
        <taxon>CS clade</taxon>
        <taxon>Chlamydomonadales</taxon>
        <taxon>Volvocaceae</taxon>
        <taxon>Volvox</taxon>
    </lineage>
</organism>
<protein>
    <submittedName>
        <fullName evidence="2">Uncharacterized protein</fullName>
    </submittedName>
</protein>
<dbReference type="EMBL" id="BNCO01000014">
    <property type="protein sequence ID" value="GIL52953.1"/>
    <property type="molecule type" value="Genomic_DNA"/>
</dbReference>
<comment type="caution">
    <text evidence="2">The sequence shown here is derived from an EMBL/GenBank/DDBJ whole genome shotgun (WGS) entry which is preliminary data.</text>
</comment>
<evidence type="ECO:0000313" key="3">
    <source>
        <dbReference type="Proteomes" id="UP000747399"/>
    </source>
</evidence>
<gene>
    <name evidence="2" type="ORF">Vafri_8700</name>
</gene>
<sequence>MAGEGRAPLHGGGGRSVGSNKGGLPLHEKFAGGHNYGSCWRFGVSQRMSLVSAIPILDRDDDVAGDEEKEGEEEGKGGHLLILLLNSNGYVLSGVICSS</sequence>
<name>A0A8J4F1Q1_9CHLO</name>
<keyword evidence="3" id="KW-1185">Reference proteome</keyword>
<proteinExistence type="predicted"/>
<feature type="region of interest" description="Disordered" evidence="1">
    <location>
        <begin position="1"/>
        <end position="24"/>
    </location>
</feature>
<evidence type="ECO:0000313" key="2">
    <source>
        <dbReference type="EMBL" id="GIL52953.1"/>
    </source>
</evidence>
<evidence type="ECO:0000256" key="1">
    <source>
        <dbReference type="SAM" id="MobiDB-lite"/>
    </source>
</evidence>
<reference evidence="2" key="1">
    <citation type="journal article" date="2021" name="Proc. Natl. Acad. Sci. U.S.A.">
        <title>Three genomes in the algal genus Volvox reveal the fate of a haploid sex-determining region after a transition to homothallism.</title>
        <authorList>
            <person name="Yamamoto K."/>
            <person name="Hamaji T."/>
            <person name="Kawai-Toyooka H."/>
            <person name="Matsuzaki R."/>
            <person name="Takahashi F."/>
            <person name="Nishimura Y."/>
            <person name="Kawachi M."/>
            <person name="Noguchi H."/>
            <person name="Minakuchi Y."/>
            <person name="Umen J.G."/>
            <person name="Toyoda A."/>
            <person name="Nozaki H."/>
        </authorList>
    </citation>
    <scope>NUCLEOTIDE SEQUENCE</scope>
    <source>
        <strain evidence="2">NIES-3780</strain>
    </source>
</reference>
<dbReference type="AlphaFoldDB" id="A0A8J4F1Q1"/>
<accession>A0A8J4F1Q1</accession>
<dbReference type="Proteomes" id="UP000747399">
    <property type="component" value="Unassembled WGS sequence"/>
</dbReference>